<dbReference type="Proteomes" id="UP001162318">
    <property type="component" value="Unassembled WGS sequence"/>
</dbReference>
<keyword evidence="1" id="KW-0472">Membrane</keyword>
<dbReference type="AlphaFoldDB" id="A0A084ENE5"/>
<dbReference type="EMBL" id="JGVR01000009">
    <property type="protein sequence ID" value="KEZ19487.1"/>
    <property type="molecule type" value="Genomic_DNA"/>
</dbReference>
<reference evidence="2 4" key="1">
    <citation type="submission" date="2014-03" db="EMBL/GenBank/DDBJ databases">
        <title>Genome sequence of Sphingobium yanoikuyae B1.</title>
        <authorList>
            <person name="Gan H.M."/>
            <person name="Gan H.Y."/>
            <person name="Savka M.A."/>
        </authorList>
    </citation>
    <scope>NUCLEOTIDE SEQUENCE [LARGE SCALE GENOMIC DNA]</scope>
    <source>
        <strain evidence="2 4">B1</strain>
    </source>
</reference>
<evidence type="ECO:0000313" key="3">
    <source>
        <dbReference type="EMBL" id="MDH2132446.1"/>
    </source>
</evidence>
<name>A0A084ENE5_SPHYA</name>
<keyword evidence="1" id="KW-1133">Transmembrane helix</keyword>
<reference evidence="3" key="2">
    <citation type="submission" date="2022-09" db="EMBL/GenBank/DDBJ databases">
        <title>Intensive care unit water sources are persistently colonized with multi-drug resistant bacteria and are the site of extensive horizontal gene transfer of antibiotic resistance genes.</title>
        <authorList>
            <person name="Diorio-Toth L."/>
        </authorList>
    </citation>
    <scope>NUCLEOTIDE SEQUENCE</scope>
    <source>
        <strain evidence="3">GD03659</strain>
    </source>
</reference>
<dbReference type="Proteomes" id="UP000028534">
    <property type="component" value="Unassembled WGS sequence"/>
</dbReference>
<proteinExistence type="predicted"/>
<keyword evidence="1" id="KW-0812">Transmembrane</keyword>
<dbReference type="PATRIC" id="fig|13690.10.peg.2066"/>
<protein>
    <submittedName>
        <fullName evidence="2">Uncharacterized protein</fullName>
    </submittedName>
</protein>
<feature type="transmembrane region" description="Helical" evidence="1">
    <location>
        <begin position="30"/>
        <end position="52"/>
    </location>
</feature>
<comment type="caution">
    <text evidence="2">The sequence shown here is derived from an EMBL/GenBank/DDBJ whole genome shotgun (WGS) entry which is preliminary data.</text>
</comment>
<sequence>MAALGCLLLMILPIIGFLAGQLLAGMDGAWIGAAIGLTGAIGFSAVTFYALIQAGRRR</sequence>
<dbReference type="RefSeq" id="WP_164488875.1">
    <property type="nucleotide sequence ID" value="NZ_CP020925.1"/>
</dbReference>
<organism evidence="2 4">
    <name type="scientific">Sphingobium yanoikuyae</name>
    <name type="common">Sphingomonas yanoikuyae</name>
    <dbReference type="NCBI Taxonomy" id="13690"/>
    <lineage>
        <taxon>Bacteria</taxon>
        <taxon>Pseudomonadati</taxon>
        <taxon>Pseudomonadota</taxon>
        <taxon>Alphaproteobacteria</taxon>
        <taxon>Sphingomonadales</taxon>
        <taxon>Sphingomonadaceae</taxon>
        <taxon>Sphingobium</taxon>
    </lineage>
</organism>
<evidence type="ECO:0000313" key="2">
    <source>
        <dbReference type="EMBL" id="KEZ19487.1"/>
    </source>
</evidence>
<evidence type="ECO:0000256" key="1">
    <source>
        <dbReference type="SAM" id="Phobius"/>
    </source>
</evidence>
<dbReference type="GeneID" id="57780329"/>
<gene>
    <name evidence="2" type="ORF">CP98_02008</name>
    <name evidence="3" type="ORF">N5J77_15055</name>
</gene>
<dbReference type="EMBL" id="JAOCKX010000020">
    <property type="protein sequence ID" value="MDH2132446.1"/>
    <property type="molecule type" value="Genomic_DNA"/>
</dbReference>
<evidence type="ECO:0000313" key="4">
    <source>
        <dbReference type="Proteomes" id="UP000028534"/>
    </source>
</evidence>
<accession>A0A084ENE5</accession>